<dbReference type="InterPro" id="IPR011650">
    <property type="entry name" value="Peptidase_M20_dimer"/>
</dbReference>
<reference evidence="6 7" key="1">
    <citation type="submission" date="2016-10" db="EMBL/GenBank/DDBJ databases">
        <authorList>
            <person name="de Groot N.N."/>
        </authorList>
    </citation>
    <scope>NUCLEOTIDE SEQUENCE [LARGE SCALE GENOMIC DNA]</scope>
    <source>
        <strain evidence="6 7">DSM 7343</strain>
    </source>
</reference>
<name>A0A1H4DEU3_9BACT</name>
<feature type="binding site" evidence="3">
    <location>
        <position position="190"/>
    </location>
    <ligand>
        <name>Zn(2+)</name>
        <dbReference type="ChEBI" id="CHEBI:29105"/>
        <label>1</label>
    </ligand>
</feature>
<evidence type="ECO:0000256" key="4">
    <source>
        <dbReference type="PIRSR" id="PIRSR001235-2"/>
    </source>
</evidence>
<dbReference type="Pfam" id="PF01546">
    <property type="entry name" value="Peptidase_M20"/>
    <property type="match status" value="1"/>
</dbReference>
<dbReference type="NCBIfam" id="TIGR01879">
    <property type="entry name" value="hydantase"/>
    <property type="match status" value="1"/>
</dbReference>
<dbReference type="OrthoDB" id="9808195at2"/>
<evidence type="ECO:0000256" key="1">
    <source>
        <dbReference type="ARBA" id="ARBA00006153"/>
    </source>
</evidence>
<dbReference type="Pfam" id="PF07687">
    <property type="entry name" value="M20_dimer"/>
    <property type="match status" value="1"/>
</dbReference>
<feature type="binding site" evidence="3">
    <location>
        <position position="383"/>
    </location>
    <ligand>
        <name>Zn(2+)</name>
        <dbReference type="ChEBI" id="CHEBI:29105"/>
        <label>2</label>
    </ligand>
</feature>
<dbReference type="PANTHER" id="PTHR32494">
    <property type="entry name" value="ALLANTOATE DEIMINASE-RELATED"/>
    <property type="match status" value="1"/>
</dbReference>
<keyword evidence="2 6" id="KW-0378">Hydrolase</keyword>
<feature type="domain" description="Peptidase M20 dimerisation" evidence="5">
    <location>
        <begin position="215"/>
        <end position="312"/>
    </location>
</feature>
<feature type="binding site" evidence="3">
    <location>
        <position position="90"/>
    </location>
    <ligand>
        <name>Zn(2+)</name>
        <dbReference type="ChEBI" id="CHEBI:29105"/>
        <label>1</label>
    </ligand>
</feature>
<feature type="binding site" evidence="4">
    <location>
        <position position="289"/>
    </location>
    <ligand>
        <name>allantoate</name>
        <dbReference type="ChEBI" id="CHEBI:17536"/>
    </ligand>
</feature>
<evidence type="ECO:0000256" key="3">
    <source>
        <dbReference type="PIRSR" id="PIRSR001235-1"/>
    </source>
</evidence>
<sequence>MKCQQQRLENDFTELSKFGPLENGGFTRLAFSREDVAARGWLQKKMEDAGLEVRIDAFGNISGRRKGLSALPAVVMGSHLDTVPEGGNYDGAVGVLAGLEVIRTLNDNNLETKRPIEVINFSAEESSRFGMATMGSKALAGKFDLDTLNKLVDKNGTSLYQALKECGYAADEIASVTIEPGQIHAFMEMHIEQGPVLEMQGLPIGIVTSIAAPTRFKVSIEGRADHSGNTPMAIRKDALTGASELILGVERIASKEAGEKTVGTIGYLYVTPGAMNVVPGKVELGIDIRDVNMGDKDKAVKAVIELMDAIAERRGLKISYQQLCNDEPVALSDKIIKTLKDAADKLQLPSLIMPSGAGHDAMNMARLTDTGMIFIPSVGGISHNIAELSNMADIYAGTEVLLQATLQLAQE</sequence>
<dbReference type="CDD" id="cd03884">
    <property type="entry name" value="M20_bAS"/>
    <property type="match status" value="1"/>
</dbReference>
<dbReference type="EMBL" id="FNQN01000010">
    <property type="protein sequence ID" value="SEA71363.1"/>
    <property type="molecule type" value="Genomic_DNA"/>
</dbReference>
<dbReference type="GO" id="GO:0046872">
    <property type="term" value="F:metal ion binding"/>
    <property type="evidence" value="ECO:0007669"/>
    <property type="project" value="UniProtKB-KW"/>
</dbReference>
<dbReference type="SUPFAM" id="SSF55031">
    <property type="entry name" value="Bacterial exopeptidase dimerisation domain"/>
    <property type="match status" value="1"/>
</dbReference>
<dbReference type="GO" id="GO:0016813">
    <property type="term" value="F:hydrolase activity, acting on carbon-nitrogen (but not peptide) bonds, in linear amidines"/>
    <property type="evidence" value="ECO:0007669"/>
    <property type="project" value="InterPro"/>
</dbReference>
<dbReference type="InterPro" id="IPR036264">
    <property type="entry name" value="Bact_exopeptidase_dim_dom"/>
</dbReference>
<feature type="binding site" evidence="4">
    <location>
        <position position="215"/>
    </location>
    <ligand>
        <name>allantoate</name>
        <dbReference type="ChEBI" id="CHEBI:17536"/>
    </ligand>
</feature>
<dbReference type="SUPFAM" id="SSF53187">
    <property type="entry name" value="Zn-dependent exopeptidases"/>
    <property type="match status" value="1"/>
</dbReference>
<gene>
    <name evidence="6" type="ORF">SAMN05660420_02925</name>
</gene>
<dbReference type="STRING" id="37625.SAMN05660420_02925"/>
<dbReference type="RefSeq" id="WP_092350153.1">
    <property type="nucleotide sequence ID" value="NZ_FNQN01000010.1"/>
</dbReference>
<dbReference type="PANTHER" id="PTHR32494:SF5">
    <property type="entry name" value="ALLANTOATE AMIDOHYDROLASE"/>
    <property type="match status" value="1"/>
</dbReference>
<dbReference type="PIRSF" id="PIRSF001235">
    <property type="entry name" value="Amidase_carbamoylase"/>
    <property type="match status" value="1"/>
</dbReference>
<dbReference type="Proteomes" id="UP000199409">
    <property type="component" value="Unassembled WGS sequence"/>
</dbReference>
<feature type="binding site" evidence="3">
    <location>
        <position position="90"/>
    </location>
    <ligand>
        <name>Zn(2+)</name>
        <dbReference type="ChEBI" id="CHEBI:29105"/>
        <label>2</label>
    </ligand>
</feature>
<organism evidence="6 7">
    <name type="scientific">Desulfuromusa kysingii</name>
    <dbReference type="NCBI Taxonomy" id="37625"/>
    <lineage>
        <taxon>Bacteria</taxon>
        <taxon>Pseudomonadati</taxon>
        <taxon>Thermodesulfobacteriota</taxon>
        <taxon>Desulfuromonadia</taxon>
        <taxon>Desulfuromonadales</taxon>
        <taxon>Geopsychrobacteraceae</taxon>
        <taxon>Desulfuromusa</taxon>
    </lineage>
</organism>
<dbReference type="NCBIfam" id="NF006771">
    <property type="entry name" value="PRK09290.1-5"/>
    <property type="match status" value="1"/>
</dbReference>
<feature type="binding site" evidence="4">
    <location>
        <position position="276"/>
    </location>
    <ligand>
        <name>allantoate</name>
        <dbReference type="ChEBI" id="CHEBI:17536"/>
    </ligand>
</feature>
<keyword evidence="7" id="KW-1185">Reference proteome</keyword>
<comment type="similarity">
    <text evidence="1">Belongs to the peptidase M20 family.</text>
</comment>
<dbReference type="InterPro" id="IPR002933">
    <property type="entry name" value="Peptidase_M20"/>
</dbReference>
<evidence type="ECO:0000259" key="5">
    <source>
        <dbReference type="Pfam" id="PF07687"/>
    </source>
</evidence>
<proteinExistence type="inferred from homology"/>
<keyword evidence="3" id="KW-0479">Metal-binding</keyword>
<feature type="binding site" evidence="3">
    <location>
        <position position="125"/>
    </location>
    <ligand>
        <name>Zn(2+)</name>
        <dbReference type="ChEBI" id="CHEBI:29105"/>
        <label>2</label>
    </ligand>
</feature>
<dbReference type="Gene3D" id="3.30.70.360">
    <property type="match status" value="1"/>
</dbReference>
<dbReference type="InterPro" id="IPR010158">
    <property type="entry name" value="Amidase_Cbmase"/>
</dbReference>
<accession>A0A1H4DEU3</accession>
<evidence type="ECO:0000313" key="6">
    <source>
        <dbReference type="EMBL" id="SEA71363.1"/>
    </source>
</evidence>
<keyword evidence="3" id="KW-0862">Zinc</keyword>
<dbReference type="AlphaFoldDB" id="A0A1H4DEU3"/>
<dbReference type="Gene3D" id="3.40.630.10">
    <property type="entry name" value="Zn peptidases"/>
    <property type="match status" value="1"/>
</dbReference>
<evidence type="ECO:0000256" key="2">
    <source>
        <dbReference type="ARBA" id="ARBA00022801"/>
    </source>
</evidence>
<comment type="cofactor">
    <cofactor evidence="3">
        <name>Zn(2+)</name>
        <dbReference type="ChEBI" id="CHEBI:29105"/>
    </cofactor>
    <text evidence="3">Binds 2 Zn(2+) ions per subunit.</text>
</comment>
<protein>
    <submittedName>
        <fullName evidence="6">N-carbamoyl-L-amino-acid hydrolase</fullName>
    </submittedName>
</protein>
<feature type="binding site" evidence="3">
    <location>
        <position position="79"/>
    </location>
    <ligand>
        <name>Zn(2+)</name>
        <dbReference type="ChEBI" id="CHEBI:29105"/>
        <label>1</label>
    </ligand>
</feature>
<evidence type="ECO:0000313" key="7">
    <source>
        <dbReference type="Proteomes" id="UP000199409"/>
    </source>
</evidence>